<protein>
    <recommendedName>
        <fullName evidence="4">Holin of 3TMs, for gene-transfer release</fullName>
    </recommendedName>
</protein>
<dbReference type="RefSeq" id="WP_011400449.1">
    <property type="nucleotide sequence ID" value="NC_007645.1"/>
</dbReference>
<gene>
    <name evidence="2" type="ordered locus">HCH_06775</name>
</gene>
<accession>Q2S7H5</accession>
<proteinExistence type="predicted"/>
<keyword evidence="1" id="KW-0175">Coiled coil</keyword>
<evidence type="ECO:0008006" key="4">
    <source>
        <dbReference type="Google" id="ProtNLM"/>
    </source>
</evidence>
<evidence type="ECO:0000313" key="3">
    <source>
        <dbReference type="Proteomes" id="UP000000238"/>
    </source>
</evidence>
<dbReference type="KEGG" id="hch:HCH_06775"/>
<name>Q2S7H5_HAHCH</name>
<sequence length="159" mass="18139">MSLLSKVVDVVTGGLADRAYQVVKDYFPPDMSEAQRANVQLALDKLELERRQQAEQARHAAEKQLTERIKELEGSAKDLLRLPILGPLMLFLRGCQRPVWGFATLYLDWMWFSAWTLDEQQQTALITINVLVLGFLFGERALANAAPRILHFMKARKRG</sequence>
<organism evidence="2 3">
    <name type="scientific">Hahella chejuensis (strain KCTC 2396)</name>
    <dbReference type="NCBI Taxonomy" id="349521"/>
    <lineage>
        <taxon>Bacteria</taxon>
        <taxon>Pseudomonadati</taxon>
        <taxon>Pseudomonadota</taxon>
        <taxon>Gammaproteobacteria</taxon>
        <taxon>Oceanospirillales</taxon>
        <taxon>Hahellaceae</taxon>
        <taxon>Hahella</taxon>
    </lineage>
</organism>
<keyword evidence="3" id="KW-1185">Reference proteome</keyword>
<dbReference type="EMBL" id="CP000155">
    <property type="protein sequence ID" value="ABC33399.1"/>
    <property type="molecule type" value="Genomic_DNA"/>
</dbReference>
<feature type="coiled-coil region" evidence="1">
    <location>
        <begin position="31"/>
        <end position="82"/>
    </location>
</feature>
<reference evidence="2 3" key="1">
    <citation type="journal article" date="2005" name="Nucleic Acids Res.">
        <title>Genomic blueprint of Hahella chejuensis, a marine microbe producing an algicidal agent.</title>
        <authorList>
            <person name="Jeong H."/>
            <person name="Yim J.H."/>
            <person name="Lee C."/>
            <person name="Choi S.-H."/>
            <person name="Park Y.K."/>
            <person name="Yoon S.H."/>
            <person name="Hur C.-G."/>
            <person name="Kang H.-Y."/>
            <person name="Kim D."/>
            <person name="Lee H.H."/>
            <person name="Park K.H."/>
            <person name="Park S.-H."/>
            <person name="Park H.-S."/>
            <person name="Lee H.K."/>
            <person name="Oh T.K."/>
            <person name="Kim J.F."/>
        </authorList>
    </citation>
    <scope>NUCLEOTIDE SEQUENCE [LARGE SCALE GENOMIC DNA]</scope>
    <source>
        <strain evidence="2 3">KCTC 2396</strain>
    </source>
</reference>
<evidence type="ECO:0000256" key="1">
    <source>
        <dbReference type="SAM" id="Coils"/>
    </source>
</evidence>
<evidence type="ECO:0000313" key="2">
    <source>
        <dbReference type="EMBL" id="ABC33399.1"/>
    </source>
</evidence>
<dbReference type="Proteomes" id="UP000000238">
    <property type="component" value="Chromosome"/>
</dbReference>
<dbReference type="HOGENOM" id="CLU_1658367_0_0_6"/>
<dbReference type="AlphaFoldDB" id="Q2S7H5"/>
<dbReference type="eggNOG" id="ENOG50315F0">
    <property type="taxonomic scope" value="Bacteria"/>
</dbReference>
<dbReference type="OrthoDB" id="5737445at2"/>
<dbReference type="STRING" id="349521.HCH_06775"/>